<keyword evidence="2" id="KW-1185">Reference proteome</keyword>
<dbReference type="STRING" id="930131.SAMN05216389_106241"/>
<sequence>MRREFQEETGHVVQINDHIGVVDFKLPWNWREFTNVHHIAVFYSVSKIGGEIVKLKKFEGQDSLGAQWVSSKEVSVENASPLVLKAFEWMETERVGIEVNYYNEWEILK</sequence>
<dbReference type="SUPFAM" id="SSF55811">
    <property type="entry name" value="Nudix"/>
    <property type="match status" value="1"/>
</dbReference>
<name>A0A1I0CI17_9BACI</name>
<evidence type="ECO:0000313" key="1">
    <source>
        <dbReference type="EMBL" id="SET19050.1"/>
    </source>
</evidence>
<dbReference type="InterPro" id="IPR015797">
    <property type="entry name" value="NUDIX_hydrolase-like_dom_sf"/>
</dbReference>
<dbReference type="RefSeq" id="WP_244513455.1">
    <property type="nucleotide sequence ID" value="NZ_FOHE01000006.1"/>
</dbReference>
<reference evidence="1 2" key="1">
    <citation type="submission" date="2016-10" db="EMBL/GenBank/DDBJ databases">
        <authorList>
            <person name="de Groot N.N."/>
        </authorList>
    </citation>
    <scope>NUCLEOTIDE SEQUENCE [LARGE SCALE GENOMIC DNA]</scope>
    <source>
        <strain evidence="1 2">IBRC-M 10780</strain>
    </source>
</reference>
<protein>
    <recommendedName>
        <fullName evidence="3">NUDIX domain-containing protein</fullName>
    </recommendedName>
</protein>
<dbReference type="EMBL" id="FOHE01000006">
    <property type="protein sequence ID" value="SET19050.1"/>
    <property type="molecule type" value="Genomic_DNA"/>
</dbReference>
<evidence type="ECO:0008006" key="3">
    <source>
        <dbReference type="Google" id="ProtNLM"/>
    </source>
</evidence>
<organism evidence="1 2">
    <name type="scientific">Oceanobacillus limi</name>
    <dbReference type="NCBI Taxonomy" id="930131"/>
    <lineage>
        <taxon>Bacteria</taxon>
        <taxon>Bacillati</taxon>
        <taxon>Bacillota</taxon>
        <taxon>Bacilli</taxon>
        <taxon>Bacillales</taxon>
        <taxon>Bacillaceae</taxon>
        <taxon>Oceanobacillus</taxon>
    </lineage>
</organism>
<proteinExistence type="predicted"/>
<dbReference type="Gene3D" id="3.90.79.10">
    <property type="entry name" value="Nucleoside Triphosphate Pyrophosphohydrolase"/>
    <property type="match status" value="1"/>
</dbReference>
<dbReference type="Proteomes" id="UP000198618">
    <property type="component" value="Unassembled WGS sequence"/>
</dbReference>
<evidence type="ECO:0000313" key="2">
    <source>
        <dbReference type="Proteomes" id="UP000198618"/>
    </source>
</evidence>
<gene>
    <name evidence="1" type="ORF">SAMN05216389_106241</name>
</gene>
<dbReference type="AlphaFoldDB" id="A0A1I0CI17"/>
<accession>A0A1I0CI17</accession>